<dbReference type="EMBL" id="UOEU01000417">
    <property type="protein sequence ID" value="VAW33062.1"/>
    <property type="molecule type" value="Genomic_DNA"/>
</dbReference>
<dbReference type="Gene3D" id="1.10.10.10">
    <property type="entry name" value="Winged helix-like DNA-binding domain superfamily/Winged helix DNA-binding domain"/>
    <property type="match status" value="1"/>
</dbReference>
<name>A0A3B0V2T6_9ZZZZ</name>
<dbReference type="AlphaFoldDB" id="A0A3B0V2T6"/>
<dbReference type="Pfam" id="PF04255">
    <property type="entry name" value="DUF433"/>
    <property type="match status" value="1"/>
</dbReference>
<proteinExistence type="predicted"/>
<accession>A0A3B0V2T6</accession>
<dbReference type="InterPro" id="IPR036388">
    <property type="entry name" value="WH-like_DNA-bd_sf"/>
</dbReference>
<organism evidence="1">
    <name type="scientific">hydrothermal vent metagenome</name>
    <dbReference type="NCBI Taxonomy" id="652676"/>
    <lineage>
        <taxon>unclassified sequences</taxon>
        <taxon>metagenomes</taxon>
        <taxon>ecological metagenomes</taxon>
    </lineage>
</organism>
<protein>
    <recommendedName>
        <fullName evidence="2">DUF433 domain-containing protein</fullName>
    </recommendedName>
</protein>
<reference evidence="1" key="1">
    <citation type="submission" date="2018-06" db="EMBL/GenBank/DDBJ databases">
        <authorList>
            <person name="Zhirakovskaya E."/>
        </authorList>
    </citation>
    <scope>NUCLEOTIDE SEQUENCE</scope>
</reference>
<dbReference type="SUPFAM" id="SSF46689">
    <property type="entry name" value="Homeodomain-like"/>
    <property type="match status" value="1"/>
</dbReference>
<evidence type="ECO:0008006" key="2">
    <source>
        <dbReference type="Google" id="ProtNLM"/>
    </source>
</evidence>
<evidence type="ECO:0000313" key="1">
    <source>
        <dbReference type="EMBL" id="VAW33062.1"/>
    </source>
</evidence>
<dbReference type="InterPro" id="IPR007367">
    <property type="entry name" value="DUF433"/>
</dbReference>
<gene>
    <name evidence="1" type="ORF">MNBD_CHLOROFLEXI01-495</name>
</gene>
<sequence>MSATFPTTTSYEYIRLDNKGIPYIVGSTMKVVELVVAQKAYGWSPEELHFQHPYLSMSQIYSALAYYWEHKETLDVDIERRLDYARKSEDEAGASPLATRLRDQGLLE</sequence>
<dbReference type="InterPro" id="IPR009057">
    <property type="entry name" value="Homeodomain-like_sf"/>
</dbReference>